<dbReference type="CDD" id="cd06558">
    <property type="entry name" value="crotonase-like"/>
    <property type="match status" value="1"/>
</dbReference>
<dbReference type="InterPro" id="IPR001753">
    <property type="entry name" value="Enoyl-CoA_hydra/iso"/>
</dbReference>
<evidence type="ECO:0000313" key="2">
    <source>
        <dbReference type="Proteomes" id="UP001379533"/>
    </source>
</evidence>
<name>A0ABZ2KDX1_9BACT</name>
<protein>
    <submittedName>
        <fullName evidence="1">2,3-epoxybenzoyl-CoA dihydrolase</fullName>
        <ecNumber evidence="1">4.1.2.44</ecNumber>
    </submittedName>
</protein>
<dbReference type="NCBIfam" id="TIGR03222">
    <property type="entry name" value="benzo_boxC"/>
    <property type="match status" value="1"/>
</dbReference>
<dbReference type="InterPro" id="IPR029045">
    <property type="entry name" value="ClpP/crotonase-like_dom_sf"/>
</dbReference>
<evidence type="ECO:0000313" key="1">
    <source>
        <dbReference type="EMBL" id="WXA96867.1"/>
    </source>
</evidence>
<proteinExistence type="predicted"/>
<dbReference type="PANTHER" id="PTHR11941:SF54">
    <property type="entry name" value="ENOYL-COA HYDRATASE, MITOCHONDRIAL"/>
    <property type="match status" value="1"/>
</dbReference>
<organism evidence="1 2">
    <name type="scientific">Pendulispora brunnea</name>
    <dbReference type="NCBI Taxonomy" id="2905690"/>
    <lineage>
        <taxon>Bacteria</taxon>
        <taxon>Pseudomonadati</taxon>
        <taxon>Myxococcota</taxon>
        <taxon>Myxococcia</taxon>
        <taxon>Myxococcales</taxon>
        <taxon>Sorangiineae</taxon>
        <taxon>Pendulisporaceae</taxon>
        <taxon>Pendulispora</taxon>
    </lineage>
</organism>
<dbReference type="EMBL" id="CP089982">
    <property type="protein sequence ID" value="WXA96867.1"/>
    <property type="molecule type" value="Genomic_DNA"/>
</dbReference>
<dbReference type="RefSeq" id="WP_394847482.1">
    <property type="nucleotide sequence ID" value="NZ_CP089982.1"/>
</dbReference>
<keyword evidence="2" id="KW-1185">Reference proteome</keyword>
<dbReference type="GO" id="GO:0016829">
    <property type="term" value="F:lyase activity"/>
    <property type="evidence" value="ECO:0007669"/>
    <property type="project" value="UniProtKB-KW"/>
</dbReference>
<gene>
    <name evidence="1" type="primary">boxC</name>
    <name evidence="1" type="ORF">LZC95_08460</name>
</gene>
<accession>A0ABZ2KDX1</accession>
<dbReference type="Pfam" id="PF00378">
    <property type="entry name" value="ECH_1"/>
    <property type="match status" value="1"/>
</dbReference>
<dbReference type="EC" id="4.1.2.44" evidence="1"/>
<dbReference type="PANTHER" id="PTHR11941">
    <property type="entry name" value="ENOYL-COA HYDRATASE-RELATED"/>
    <property type="match status" value="1"/>
</dbReference>
<reference evidence="1 2" key="1">
    <citation type="submission" date="2021-12" db="EMBL/GenBank/DDBJ databases">
        <title>Discovery of the Pendulisporaceae a myxobacterial family with distinct sporulation behavior and unique specialized metabolism.</title>
        <authorList>
            <person name="Garcia R."/>
            <person name="Popoff A."/>
            <person name="Bader C.D."/>
            <person name="Loehr J."/>
            <person name="Walesch S."/>
            <person name="Walt C."/>
            <person name="Boldt J."/>
            <person name="Bunk B."/>
            <person name="Haeckl F.J.F.P.J."/>
            <person name="Gunesch A.P."/>
            <person name="Birkelbach J."/>
            <person name="Nuebel U."/>
            <person name="Pietschmann T."/>
            <person name="Bach T."/>
            <person name="Mueller R."/>
        </authorList>
    </citation>
    <scope>NUCLEOTIDE SEQUENCE [LARGE SCALE GENOMIC DNA]</scope>
    <source>
        <strain evidence="1 2">MSr12523</strain>
    </source>
</reference>
<dbReference type="Gene3D" id="3.90.226.10">
    <property type="entry name" value="2-enoyl-CoA Hydratase, Chain A, domain 1"/>
    <property type="match status" value="2"/>
</dbReference>
<dbReference type="InterPro" id="IPR017633">
    <property type="entry name" value="Benz-CoA_dihydrodiol_lyase"/>
</dbReference>
<keyword evidence="1" id="KW-0456">Lyase</keyword>
<dbReference type="Proteomes" id="UP001379533">
    <property type="component" value="Chromosome"/>
</dbReference>
<sequence>MADALHTVHAGVTSPVRFETHPDRYRHWQLSFPAEYGGAVARLAMNVKEDGGGDYVLKLNSYDLGVDIELADALQRIRFEHPAVKALVITSAKDRIFSSGANIYMLGGSTHAFKVNFCKFTNETRLYLEEMSAESGVSSVAALNGTASGGGYELALACDSIVLQDDGSSAVSLPEAPLLAVLPGTGGLTRLVDKRKVRRDLADVFSTLAEGIRGKRAVAWNLVDESPSRSQFDAVVKTRAEAFVAASKRKAHAPIVLAPLEANRSDNGAEYKYVSLVLDRAARTATLTVRAPGAGQPATPDELAKAGADAWILRAFRELDDALLDLRFNQPDIGVIALKTEGDPAAVLAVDAFLHAHREDPLVREVTLLVRRVLKRLDLSAKTFFALVEPGSCFAGTLLELALASDRVYMLDDDGVALQTSKLNAGAYPMSNGLSRLESRFLREPSRVARVLERTEPFDTKQALDEGLVTFAPDDLDWEDEIRIAFEERASYSPDALTGMEASLRFAGPETLETKIFGRLTAWQNWIFQRPNAVGQRGALTLYGSPERPEFDFRRT</sequence>
<dbReference type="SUPFAM" id="SSF52096">
    <property type="entry name" value="ClpP/crotonase"/>
    <property type="match status" value="2"/>
</dbReference>